<dbReference type="EMBL" id="WIXE01001396">
    <property type="protein sequence ID" value="KAK5985735.1"/>
    <property type="molecule type" value="Genomic_DNA"/>
</dbReference>
<dbReference type="Proteomes" id="UP001331761">
    <property type="component" value="Unassembled WGS sequence"/>
</dbReference>
<name>A0AAN8G839_TRICO</name>
<accession>A0AAN8G839</accession>
<protein>
    <submittedName>
        <fullName evidence="2">Uncharacterized protein</fullName>
    </submittedName>
</protein>
<proteinExistence type="predicted"/>
<evidence type="ECO:0000313" key="2">
    <source>
        <dbReference type="EMBL" id="KAK5985735.1"/>
    </source>
</evidence>
<evidence type="ECO:0000256" key="1">
    <source>
        <dbReference type="SAM" id="MobiDB-lite"/>
    </source>
</evidence>
<sequence length="263" mass="28970">MESQEPRQEPRIVESDCVVASQESGQVVAAEGAGRYSDQHGSQSGSSVPLSSLRGIARAVTQTKEISVEQLGEALSHSHIGEEYNRFIQYTIRECRIDVENARSLQLAVADVPQSSDSVVRAQLAVIARLSDAVVGMAALIDSLMTQTNSLHDLQEDIANTLIGCCLDGLKLYAPELDGEIDHLIENSTRYWLTLENNDTARAKKFHQLRGLRLCWRAILRGALARAMADIRQYLLTDDRLVPRPKRRCVDSSQSEQAGPSGQ</sequence>
<reference evidence="2 3" key="1">
    <citation type="submission" date="2019-10" db="EMBL/GenBank/DDBJ databases">
        <title>Assembly and Annotation for the nematode Trichostrongylus colubriformis.</title>
        <authorList>
            <person name="Martin J."/>
        </authorList>
    </citation>
    <scope>NUCLEOTIDE SEQUENCE [LARGE SCALE GENOMIC DNA]</scope>
    <source>
        <strain evidence="2">G859</strain>
        <tissue evidence="2">Whole worm</tissue>
    </source>
</reference>
<organism evidence="2 3">
    <name type="scientific">Trichostrongylus colubriformis</name>
    <name type="common">Black scour worm</name>
    <dbReference type="NCBI Taxonomy" id="6319"/>
    <lineage>
        <taxon>Eukaryota</taxon>
        <taxon>Metazoa</taxon>
        <taxon>Ecdysozoa</taxon>
        <taxon>Nematoda</taxon>
        <taxon>Chromadorea</taxon>
        <taxon>Rhabditida</taxon>
        <taxon>Rhabditina</taxon>
        <taxon>Rhabditomorpha</taxon>
        <taxon>Strongyloidea</taxon>
        <taxon>Trichostrongylidae</taxon>
        <taxon>Trichostrongylus</taxon>
    </lineage>
</organism>
<keyword evidence="3" id="KW-1185">Reference proteome</keyword>
<gene>
    <name evidence="2" type="ORF">GCK32_013348</name>
</gene>
<comment type="caution">
    <text evidence="2">The sequence shown here is derived from an EMBL/GenBank/DDBJ whole genome shotgun (WGS) entry which is preliminary data.</text>
</comment>
<feature type="region of interest" description="Disordered" evidence="1">
    <location>
        <begin position="30"/>
        <end position="49"/>
    </location>
</feature>
<evidence type="ECO:0000313" key="3">
    <source>
        <dbReference type="Proteomes" id="UP001331761"/>
    </source>
</evidence>
<dbReference type="AlphaFoldDB" id="A0AAN8G839"/>